<accession>A0ABN8QXC1</accession>
<sequence length="123" mass="14301">MSERFVDVGSVDNFIAEQENKALLQKTQRDVKLLQTFLGTRNELRKVEEIPALELNKYICEFIISVRTKDGKDYEPSSLRSLLASFEHLKKNSYFASIMNDLVFEKTRKVLLSKQKELKKKGN</sequence>
<evidence type="ECO:0000313" key="2">
    <source>
        <dbReference type="Proteomes" id="UP001159427"/>
    </source>
</evidence>
<dbReference type="PANTHER" id="PTHR46963:SF4">
    <property type="entry name" value="HYPOTHETICAL PROTEIN MGC115716"/>
    <property type="match status" value="1"/>
</dbReference>
<proteinExistence type="predicted"/>
<evidence type="ECO:0000313" key="1">
    <source>
        <dbReference type="EMBL" id="CAH3170193.1"/>
    </source>
</evidence>
<keyword evidence="2" id="KW-1185">Reference proteome</keyword>
<dbReference type="Proteomes" id="UP001159427">
    <property type="component" value="Unassembled WGS sequence"/>
</dbReference>
<name>A0ABN8QXC1_9CNID</name>
<dbReference type="PANTHER" id="PTHR46963">
    <property type="entry name" value="SIMILAR TO RIKEN CDNA E130308A19"/>
    <property type="match status" value="1"/>
</dbReference>
<gene>
    <name evidence="1" type="ORF">PEVE_00007155</name>
</gene>
<protein>
    <submittedName>
        <fullName evidence="1">Uncharacterized protein</fullName>
    </submittedName>
</protein>
<reference evidence="1 2" key="1">
    <citation type="submission" date="2022-05" db="EMBL/GenBank/DDBJ databases">
        <authorList>
            <consortium name="Genoscope - CEA"/>
            <person name="William W."/>
        </authorList>
    </citation>
    <scope>NUCLEOTIDE SEQUENCE [LARGE SCALE GENOMIC DNA]</scope>
</reference>
<comment type="caution">
    <text evidence="1">The sequence shown here is derived from an EMBL/GenBank/DDBJ whole genome shotgun (WGS) entry which is preliminary data.</text>
</comment>
<dbReference type="EMBL" id="CALNXI010001476">
    <property type="protein sequence ID" value="CAH3170193.1"/>
    <property type="molecule type" value="Genomic_DNA"/>
</dbReference>
<organism evidence="1 2">
    <name type="scientific">Porites evermanni</name>
    <dbReference type="NCBI Taxonomy" id="104178"/>
    <lineage>
        <taxon>Eukaryota</taxon>
        <taxon>Metazoa</taxon>
        <taxon>Cnidaria</taxon>
        <taxon>Anthozoa</taxon>
        <taxon>Hexacorallia</taxon>
        <taxon>Scleractinia</taxon>
        <taxon>Fungiina</taxon>
        <taxon>Poritidae</taxon>
        <taxon>Porites</taxon>
    </lineage>
</organism>
<dbReference type="InterPro" id="IPR042838">
    <property type="entry name" value="KIAA1958"/>
</dbReference>